<dbReference type="InterPro" id="IPR036526">
    <property type="entry name" value="C-N_Hydrolase_sf"/>
</dbReference>
<gene>
    <name evidence="7" type="ORF">JL102_13140</name>
</gene>
<dbReference type="RefSeq" id="WP_202244876.1">
    <property type="nucleotide sequence ID" value="NZ_JAESIY010000006.1"/>
</dbReference>
<dbReference type="Pfam" id="PF00795">
    <property type="entry name" value="CN_hydrolase"/>
    <property type="match status" value="1"/>
</dbReference>
<organism evidence="7 8">
    <name type="scientific">Fulvivirga sediminis</name>
    <dbReference type="NCBI Taxonomy" id="2803949"/>
    <lineage>
        <taxon>Bacteria</taxon>
        <taxon>Pseudomonadati</taxon>
        <taxon>Bacteroidota</taxon>
        <taxon>Cytophagia</taxon>
        <taxon>Cytophagales</taxon>
        <taxon>Fulvivirgaceae</taxon>
        <taxon>Fulvivirga</taxon>
    </lineage>
</organism>
<evidence type="ECO:0000313" key="7">
    <source>
        <dbReference type="EMBL" id="MBL3657085.1"/>
    </source>
</evidence>
<keyword evidence="8" id="KW-1185">Reference proteome</keyword>
<comment type="caution">
    <text evidence="7">The sequence shown here is derived from an EMBL/GenBank/DDBJ whole genome shotgun (WGS) entry which is preliminary data.</text>
</comment>
<sequence>MQDLKVSIIQSSLHWQNTSANLAMFEEKIWQIEESTDLIILPEMFTTGFSMEASKLAEPMNFTTFKWMRQMAEQTKACVCGSYIVKENDNYYNRLLWMTPSGEYHTYDKRHLFRMANEHDHYSAGSKRLVVSLKGWRICPLVCYDLRFPVFSRNISSEGELAYDLAIYVANWPEARVAAWDVLLQARAIENLCYTIGVNRTGEDGKGINYNGSSAIISPKGEKIYHNLFDEKIHTTSLNGNELISFRNKFPAQLDADKFTLESPINPLAK</sequence>
<evidence type="ECO:0000259" key="6">
    <source>
        <dbReference type="PROSITE" id="PS50263"/>
    </source>
</evidence>
<dbReference type="GO" id="GO:0050152">
    <property type="term" value="F:omega-amidase activity"/>
    <property type="evidence" value="ECO:0007669"/>
    <property type="project" value="UniProtKB-EC"/>
</dbReference>
<evidence type="ECO:0000256" key="2">
    <source>
        <dbReference type="ARBA" id="ARBA00022801"/>
    </source>
</evidence>
<dbReference type="GO" id="GO:0106008">
    <property type="term" value="F:2-oxoglutaramate amidase activity"/>
    <property type="evidence" value="ECO:0007669"/>
    <property type="project" value="TreeGrafter"/>
</dbReference>
<dbReference type="PROSITE" id="PS50263">
    <property type="entry name" value="CN_HYDROLASE"/>
    <property type="match status" value="1"/>
</dbReference>
<proteinExistence type="inferred from homology"/>
<dbReference type="NCBIfam" id="NF007757">
    <property type="entry name" value="PRK10438.1"/>
    <property type="match status" value="1"/>
</dbReference>
<dbReference type="InterPro" id="IPR003010">
    <property type="entry name" value="C-N_Hydrolase"/>
</dbReference>
<dbReference type="Proteomes" id="UP000659388">
    <property type="component" value="Unassembled WGS sequence"/>
</dbReference>
<comment type="similarity">
    <text evidence="1">Belongs to the carbon-nitrogen hydrolase superfamily. NIT1/NIT2 family.</text>
</comment>
<dbReference type="Gene3D" id="3.60.110.10">
    <property type="entry name" value="Carbon-nitrogen hydrolase"/>
    <property type="match status" value="1"/>
</dbReference>
<evidence type="ECO:0000313" key="8">
    <source>
        <dbReference type="Proteomes" id="UP000659388"/>
    </source>
</evidence>
<evidence type="ECO:0000256" key="5">
    <source>
        <dbReference type="ARBA" id="ARBA00072139"/>
    </source>
</evidence>
<comment type="catalytic activity">
    <reaction evidence="4">
        <text>a monoamide of a dicarboxylate + H2O = a dicarboxylate + NH4(+)</text>
        <dbReference type="Rhea" id="RHEA:11716"/>
        <dbReference type="ChEBI" id="CHEBI:15377"/>
        <dbReference type="ChEBI" id="CHEBI:28938"/>
        <dbReference type="ChEBI" id="CHEBI:28965"/>
        <dbReference type="ChEBI" id="CHEBI:77450"/>
        <dbReference type="EC" id="3.5.1.3"/>
    </reaction>
</comment>
<dbReference type="EC" id="3.5.1.3" evidence="3"/>
<reference evidence="7" key="1">
    <citation type="submission" date="2021-01" db="EMBL/GenBank/DDBJ databases">
        <title>Fulvivirga kasyanovii gen. nov., sp nov., a novel member of the phylum Bacteroidetes isolated from seawater in a mussel farm.</title>
        <authorList>
            <person name="Zhao L.-H."/>
            <person name="Wang Z.-J."/>
        </authorList>
    </citation>
    <scope>NUCLEOTIDE SEQUENCE</scope>
    <source>
        <strain evidence="7">2943</strain>
    </source>
</reference>
<evidence type="ECO:0000256" key="4">
    <source>
        <dbReference type="ARBA" id="ARBA00052904"/>
    </source>
</evidence>
<name>A0A937K186_9BACT</name>
<accession>A0A937K186</accession>
<dbReference type="InterPro" id="IPR052737">
    <property type="entry name" value="Omega-amidase_YafV"/>
</dbReference>
<protein>
    <recommendedName>
        <fullName evidence="5">Omega-amidase YafV</fullName>
        <ecNumber evidence="3">3.5.1.3</ecNumber>
    </recommendedName>
</protein>
<keyword evidence="2" id="KW-0378">Hydrolase</keyword>
<evidence type="ECO:0000256" key="3">
    <source>
        <dbReference type="ARBA" id="ARBA00039118"/>
    </source>
</evidence>
<dbReference type="FunFam" id="3.60.110.10:FF:000004">
    <property type="entry name" value="Carbon-nitrogen hydrolase"/>
    <property type="match status" value="1"/>
</dbReference>
<dbReference type="CDD" id="cd07575">
    <property type="entry name" value="Xc-1258_like"/>
    <property type="match status" value="1"/>
</dbReference>
<dbReference type="PANTHER" id="PTHR47799:SF1">
    <property type="entry name" value="OMEGA-AMIDASE YAFV"/>
    <property type="match status" value="1"/>
</dbReference>
<dbReference type="AlphaFoldDB" id="A0A937K186"/>
<evidence type="ECO:0000256" key="1">
    <source>
        <dbReference type="ARBA" id="ARBA00010613"/>
    </source>
</evidence>
<dbReference type="PANTHER" id="PTHR47799">
    <property type="entry name" value="OMEGA-AMIDASE YAFV"/>
    <property type="match status" value="1"/>
</dbReference>
<feature type="domain" description="CN hydrolase" evidence="6">
    <location>
        <begin position="4"/>
        <end position="240"/>
    </location>
</feature>
<dbReference type="SUPFAM" id="SSF56317">
    <property type="entry name" value="Carbon-nitrogen hydrolase"/>
    <property type="match status" value="1"/>
</dbReference>
<dbReference type="EMBL" id="JAESIY010000006">
    <property type="protein sequence ID" value="MBL3657085.1"/>
    <property type="molecule type" value="Genomic_DNA"/>
</dbReference>